<evidence type="ECO:0000256" key="1">
    <source>
        <dbReference type="SAM" id="MobiDB-lite"/>
    </source>
</evidence>
<reference evidence="2 3" key="1">
    <citation type="submission" date="2019-07" db="EMBL/GenBank/DDBJ databases">
        <title>Venturia inaequalis Genome Resource.</title>
        <authorList>
            <person name="Lichtner F.J."/>
        </authorList>
    </citation>
    <scope>NUCLEOTIDE SEQUENCE [LARGE SCALE GENOMIC DNA]</scope>
    <source>
        <strain evidence="2 3">DMI_063113</strain>
    </source>
</reference>
<gene>
    <name evidence="2" type="ORF">EG327_005328</name>
</gene>
<dbReference type="PANTHER" id="PTHR36826:SF1">
    <property type="entry name" value="PROTEIN ECM13"/>
    <property type="match status" value="1"/>
</dbReference>
<dbReference type="PANTHER" id="PTHR36826">
    <property type="entry name" value="PROTEIN ECM13"/>
    <property type="match status" value="1"/>
</dbReference>
<feature type="compositionally biased region" description="Acidic residues" evidence="1">
    <location>
        <begin position="94"/>
        <end position="110"/>
    </location>
</feature>
<accession>A0A8H3V9U7</accession>
<organism evidence="2 3">
    <name type="scientific">Venturia inaequalis</name>
    <name type="common">Apple scab fungus</name>
    <dbReference type="NCBI Taxonomy" id="5025"/>
    <lineage>
        <taxon>Eukaryota</taxon>
        <taxon>Fungi</taxon>
        <taxon>Dikarya</taxon>
        <taxon>Ascomycota</taxon>
        <taxon>Pezizomycotina</taxon>
        <taxon>Dothideomycetes</taxon>
        <taxon>Pleosporomycetidae</taxon>
        <taxon>Venturiales</taxon>
        <taxon>Venturiaceae</taxon>
        <taxon>Venturia</taxon>
    </lineage>
</organism>
<dbReference type="AlphaFoldDB" id="A0A8H3V9U7"/>
<dbReference type="Proteomes" id="UP000490939">
    <property type="component" value="Unassembled WGS sequence"/>
</dbReference>
<evidence type="ECO:0000313" key="2">
    <source>
        <dbReference type="EMBL" id="KAE9983826.1"/>
    </source>
</evidence>
<feature type="region of interest" description="Disordered" evidence="1">
    <location>
        <begin position="55"/>
        <end position="126"/>
    </location>
</feature>
<dbReference type="EMBL" id="WNWR01000308">
    <property type="protein sequence ID" value="KAE9983826.1"/>
    <property type="molecule type" value="Genomic_DNA"/>
</dbReference>
<name>A0A8H3V9U7_VENIN</name>
<comment type="caution">
    <text evidence="2">The sequence shown here is derived from an EMBL/GenBank/DDBJ whole genome shotgun (WGS) entry which is preliminary data.</text>
</comment>
<keyword evidence="3" id="KW-1185">Reference proteome</keyword>
<dbReference type="InterPro" id="IPR037738">
    <property type="entry name" value="Ecm13-like"/>
</dbReference>
<sequence length="177" mass="19384">MSLKQTYNLAHTARCKLHLAADRPDRDLRFLVGHAMHLDSLMLRIIEIEENVEPPSNASGGLSFKGVAHASSSKSPLSDSKSRRSPPPPKSAEDESSDDDDDDDGGDDDGGIGKYEEEAEMGGGELSLSHAPIKLFRGKMKLNLFPRVGDDAGYTRKSLKTFLPNFKVAFKELNLQN</sequence>
<proteinExistence type="predicted"/>
<evidence type="ECO:0000313" key="3">
    <source>
        <dbReference type="Proteomes" id="UP000490939"/>
    </source>
</evidence>
<protein>
    <submittedName>
        <fullName evidence="2">Uncharacterized protein</fullName>
    </submittedName>
</protein>